<gene>
    <name evidence="1" type="ORF">ACFP3J_15775</name>
</gene>
<protein>
    <submittedName>
        <fullName evidence="1">TetR family transcriptional regulator</fullName>
    </submittedName>
</protein>
<evidence type="ECO:0000313" key="1">
    <source>
        <dbReference type="EMBL" id="MFC5656938.1"/>
    </source>
</evidence>
<dbReference type="Proteomes" id="UP001596065">
    <property type="component" value="Unassembled WGS sequence"/>
</dbReference>
<comment type="caution">
    <text evidence="1">The sequence shown here is derived from an EMBL/GenBank/DDBJ whole genome shotgun (WGS) entry which is preliminary data.</text>
</comment>
<proteinExistence type="predicted"/>
<keyword evidence="2" id="KW-1185">Reference proteome</keyword>
<evidence type="ECO:0000313" key="2">
    <source>
        <dbReference type="Proteomes" id="UP001596065"/>
    </source>
</evidence>
<accession>A0ABW0WFC4</accession>
<organism evidence="1 2">
    <name type="scientific">Streptomyces nogalater</name>
    <dbReference type="NCBI Taxonomy" id="38314"/>
    <lineage>
        <taxon>Bacteria</taxon>
        <taxon>Bacillati</taxon>
        <taxon>Actinomycetota</taxon>
        <taxon>Actinomycetes</taxon>
        <taxon>Kitasatosporales</taxon>
        <taxon>Streptomycetaceae</taxon>
        <taxon>Streptomyces</taxon>
    </lineage>
</organism>
<reference evidence="2" key="1">
    <citation type="journal article" date="2019" name="Int. J. Syst. Evol. Microbiol.">
        <title>The Global Catalogue of Microorganisms (GCM) 10K type strain sequencing project: providing services to taxonomists for standard genome sequencing and annotation.</title>
        <authorList>
            <consortium name="The Broad Institute Genomics Platform"/>
            <consortium name="The Broad Institute Genome Sequencing Center for Infectious Disease"/>
            <person name="Wu L."/>
            <person name="Ma J."/>
        </authorList>
    </citation>
    <scope>NUCLEOTIDE SEQUENCE [LARGE SCALE GENOMIC DNA]</scope>
    <source>
        <strain evidence="2">KCTC 5701</strain>
    </source>
</reference>
<feature type="non-terminal residue" evidence="1">
    <location>
        <position position="1"/>
    </location>
</feature>
<dbReference type="EMBL" id="JBHSOE010000022">
    <property type="protein sequence ID" value="MFC5656938.1"/>
    <property type="molecule type" value="Genomic_DNA"/>
</dbReference>
<name>A0ABW0WFC4_STRNO</name>
<sequence length="39" mass="4002">PPGPGGGPGPAGDVVVLVSRRDAPLWRVVQELETVLGRP</sequence>